<dbReference type="PANTHER" id="PTHR33217">
    <property type="entry name" value="TRANSPOSASE FOR INSERTION SEQUENCE ELEMENT IS1081"/>
    <property type="match status" value="1"/>
</dbReference>
<gene>
    <name evidence="7" type="ORF">SAMN05518846_109164</name>
</gene>
<dbReference type="STRING" id="1884381.SAMN05518846_109164"/>
<comment type="function">
    <text evidence="1 6">Required for the transposition of the insertion element.</text>
</comment>
<dbReference type="Pfam" id="PF00872">
    <property type="entry name" value="Transposase_mut"/>
    <property type="match status" value="1"/>
</dbReference>
<dbReference type="InterPro" id="IPR001207">
    <property type="entry name" value="Transposase_mutator"/>
</dbReference>
<dbReference type="EMBL" id="FORT01000009">
    <property type="protein sequence ID" value="SFK17087.1"/>
    <property type="molecule type" value="Genomic_DNA"/>
</dbReference>
<evidence type="ECO:0000313" key="8">
    <source>
        <dbReference type="Proteomes" id="UP000198915"/>
    </source>
</evidence>
<evidence type="ECO:0000256" key="2">
    <source>
        <dbReference type="ARBA" id="ARBA00010961"/>
    </source>
</evidence>
<proteinExistence type="inferred from homology"/>
<keyword evidence="8" id="KW-1185">Reference proteome</keyword>
<name>A0A1I3XCA6_9BACL</name>
<dbReference type="AlphaFoldDB" id="A0A1I3XCA6"/>
<dbReference type="NCBIfam" id="NF033543">
    <property type="entry name" value="transpos_IS256"/>
    <property type="match status" value="1"/>
</dbReference>
<keyword evidence="6" id="KW-0814">Transposable element</keyword>
<protein>
    <recommendedName>
        <fullName evidence="6">Mutator family transposase</fullName>
    </recommendedName>
</protein>
<sequence length="405" mass="46681">MTHFHLTLSADELHQLFTTNGKLAPSIMQSFLNQLLQKQAAEQIQAEPYERSHERTTYRNGSYERQLTTRVGRITLRVPRLRNGLFSTELFERYQRHEKALVLALMEMVVQGVSTRKVTEITEELCGTSFSKSTISELCKGLDEEIQQWKERPLNEQAYPFVVVDALYVKIREEGRIRSRSFLLATGINQDGCREILGFTVGDSESYDSWSTFFASLKERGLYGVDFVVSDQHGGLVKAIHTQFQGCTWQRCQTHFLRNIMDATPKTLQEDVHKHVRAILDAPSIPVARTLLDETLAAFGEKAAKAMGILEVGFDDAVAILELPERYRKRLRTTNSVERLNEEIRRRERVIRIFPNRESAIRLIGAMLLSQDEKWSTGRKYLELDEYHEWINNRQTESHPEGTEA</sequence>
<evidence type="ECO:0000256" key="1">
    <source>
        <dbReference type="ARBA" id="ARBA00002190"/>
    </source>
</evidence>
<evidence type="ECO:0000313" key="7">
    <source>
        <dbReference type="EMBL" id="SFK17087.1"/>
    </source>
</evidence>
<organism evidence="7 8">
    <name type="scientific">Brevibacillus centrosporus</name>
    <dbReference type="NCBI Taxonomy" id="54910"/>
    <lineage>
        <taxon>Bacteria</taxon>
        <taxon>Bacillati</taxon>
        <taxon>Bacillota</taxon>
        <taxon>Bacilli</taxon>
        <taxon>Bacillales</taxon>
        <taxon>Paenibacillaceae</taxon>
        <taxon>Brevibacillus</taxon>
    </lineage>
</organism>
<keyword evidence="5 6" id="KW-0233">DNA recombination</keyword>
<dbReference type="GO" id="GO:0004803">
    <property type="term" value="F:transposase activity"/>
    <property type="evidence" value="ECO:0007669"/>
    <property type="project" value="UniProtKB-UniRule"/>
</dbReference>
<reference evidence="8" key="1">
    <citation type="submission" date="2016-10" db="EMBL/GenBank/DDBJ databases">
        <authorList>
            <person name="Varghese N."/>
            <person name="Submissions S."/>
        </authorList>
    </citation>
    <scope>NUCLEOTIDE SEQUENCE [LARGE SCALE GENOMIC DNA]</scope>
    <source>
        <strain evidence="8">OK042</strain>
    </source>
</reference>
<dbReference type="PANTHER" id="PTHR33217:SF7">
    <property type="entry name" value="TRANSPOSASE FOR INSERTION SEQUENCE ELEMENT IS1081"/>
    <property type="match status" value="1"/>
</dbReference>
<comment type="similarity">
    <text evidence="2 6">Belongs to the transposase mutator family.</text>
</comment>
<dbReference type="RefSeq" id="WP_092270186.1">
    <property type="nucleotide sequence ID" value="NZ_FORT01000009.1"/>
</dbReference>
<dbReference type="Proteomes" id="UP000198915">
    <property type="component" value="Unassembled WGS sequence"/>
</dbReference>
<dbReference type="GO" id="GO:0006313">
    <property type="term" value="P:DNA transposition"/>
    <property type="evidence" value="ECO:0007669"/>
    <property type="project" value="UniProtKB-UniRule"/>
</dbReference>
<evidence type="ECO:0000256" key="4">
    <source>
        <dbReference type="ARBA" id="ARBA00023125"/>
    </source>
</evidence>
<accession>A0A1I3XCA6</accession>
<keyword evidence="4 6" id="KW-0238">DNA-binding</keyword>
<evidence type="ECO:0000256" key="6">
    <source>
        <dbReference type="RuleBase" id="RU365089"/>
    </source>
</evidence>
<evidence type="ECO:0000256" key="3">
    <source>
        <dbReference type="ARBA" id="ARBA00022578"/>
    </source>
</evidence>
<evidence type="ECO:0000256" key="5">
    <source>
        <dbReference type="ARBA" id="ARBA00023172"/>
    </source>
</evidence>
<dbReference type="GO" id="GO:0003677">
    <property type="term" value="F:DNA binding"/>
    <property type="evidence" value="ECO:0007669"/>
    <property type="project" value="UniProtKB-UniRule"/>
</dbReference>
<keyword evidence="3 6" id="KW-0815">Transposition</keyword>